<reference evidence="3" key="1">
    <citation type="submission" date="2017-12" db="EMBL/GenBank/DDBJ databases">
        <title>Phylogenetic diversity of female urinary microbiome.</title>
        <authorList>
            <person name="Thomas-White K."/>
            <person name="Wolfe A.J."/>
        </authorList>
    </citation>
    <scope>NUCLEOTIDE SEQUENCE [LARGE SCALE GENOMIC DNA]</scope>
    <source>
        <strain evidence="3">UMB0023</strain>
    </source>
</reference>
<sequence>MSRSAELLKAYEALGYKDFKSQFKRLIKVLNEHDFKYCLIGGLAYNEYAPQPRATQDLDLLIISDESEVMEALEEFDFREIGAGQYQVRAAKGSGKNGPYDLLFNICFDPNSSAVNRAKPRNMFGVKVPVAQPLDLALMWLVAAPDKAQSQADFITYMQAGLVDKDKLLREIKVSDPALGLSQTYADIHAGYLAEGKSRTWSQVQEDLQAKLGINKADFKRDQKGKHNYKKPSSDKPVTGRKYKRS</sequence>
<accession>A0A9X7F628</accession>
<organism evidence="2 3">
    <name type="scientific">Neisseria perflava</name>
    <dbReference type="NCBI Taxonomy" id="33053"/>
    <lineage>
        <taxon>Bacteria</taxon>
        <taxon>Pseudomonadati</taxon>
        <taxon>Pseudomonadota</taxon>
        <taxon>Betaproteobacteria</taxon>
        <taxon>Neisseriales</taxon>
        <taxon>Neisseriaceae</taxon>
        <taxon>Neisseria</taxon>
    </lineage>
</organism>
<proteinExistence type="predicted"/>
<protein>
    <submittedName>
        <fullName evidence="2">Uncharacterized protein</fullName>
    </submittedName>
</protein>
<dbReference type="RefSeq" id="WP_101756420.1">
    <property type="nucleotide sequence ID" value="NZ_CP136962.1"/>
</dbReference>
<evidence type="ECO:0000313" key="2">
    <source>
        <dbReference type="EMBL" id="WOS99086.1"/>
    </source>
</evidence>
<gene>
    <name evidence="2" type="ORF">CYJ98_005400</name>
</gene>
<feature type="region of interest" description="Disordered" evidence="1">
    <location>
        <begin position="215"/>
        <end position="246"/>
    </location>
</feature>
<dbReference type="EMBL" id="CP136962">
    <property type="protein sequence ID" value="WOS99086.1"/>
    <property type="molecule type" value="Genomic_DNA"/>
</dbReference>
<evidence type="ECO:0000313" key="3">
    <source>
        <dbReference type="Proteomes" id="UP000234781"/>
    </source>
</evidence>
<dbReference type="AlphaFoldDB" id="A0A9X7F628"/>
<name>A0A9X7F628_NEIPE</name>
<evidence type="ECO:0000256" key="1">
    <source>
        <dbReference type="SAM" id="MobiDB-lite"/>
    </source>
</evidence>
<keyword evidence="3" id="KW-1185">Reference proteome</keyword>
<dbReference type="Proteomes" id="UP000234781">
    <property type="component" value="Chromosome"/>
</dbReference>
<dbReference type="InterPro" id="IPR043519">
    <property type="entry name" value="NT_sf"/>
</dbReference>
<dbReference type="SUPFAM" id="SSF81301">
    <property type="entry name" value="Nucleotidyltransferase"/>
    <property type="match status" value="1"/>
</dbReference>
<dbReference type="Gene3D" id="3.30.460.40">
    <property type="match status" value="1"/>
</dbReference>